<accession>A0ABY5GBF0</accession>
<evidence type="ECO:0000313" key="1">
    <source>
        <dbReference type="EMBL" id="UTV26505.1"/>
    </source>
</evidence>
<evidence type="ECO:0008006" key="3">
    <source>
        <dbReference type="Google" id="ProtNLM"/>
    </source>
</evidence>
<dbReference type="EMBL" id="CP101508">
    <property type="protein sequence ID" value="UTV26505.1"/>
    <property type="molecule type" value="Genomic_DNA"/>
</dbReference>
<dbReference type="Proteomes" id="UP001057998">
    <property type="component" value="Chromosome 1"/>
</dbReference>
<sequence length="136" mass="15243">MDTPIDISKDSGVVFNYTLFLSASCQYRLTFIDALKALIPSLTVSWTSALPEGMSESEKLQTQALKVLSTSTSDTNNLIRLIRLARQERIQELLITLPYALDVEQLDYIEEKAECKIILAAESGEVLRAMLCEVRI</sequence>
<organism evidence="1 2">
    <name type="scientific">Photobacterium atrarenae</name>
    <dbReference type="NCBI Taxonomy" id="865757"/>
    <lineage>
        <taxon>Bacteria</taxon>
        <taxon>Pseudomonadati</taxon>
        <taxon>Pseudomonadota</taxon>
        <taxon>Gammaproteobacteria</taxon>
        <taxon>Vibrionales</taxon>
        <taxon>Vibrionaceae</taxon>
        <taxon>Photobacterium</taxon>
    </lineage>
</organism>
<gene>
    <name evidence="1" type="ORF">NNL38_08950</name>
</gene>
<proteinExistence type="predicted"/>
<name>A0ABY5GBF0_9GAMM</name>
<evidence type="ECO:0000313" key="2">
    <source>
        <dbReference type="Proteomes" id="UP001057998"/>
    </source>
</evidence>
<dbReference type="RefSeq" id="WP_255387716.1">
    <property type="nucleotide sequence ID" value="NZ_CP101508.1"/>
</dbReference>
<keyword evidence="2" id="KW-1185">Reference proteome</keyword>
<protein>
    <recommendedName>
        <fullName evidence="3">Transporter</fullName>
    </recommendedName>
</protein>
<reference evidence="1" key="1">
    <citation type="submission" date="2022-07" db="EMBL/GenBank/DDBJ databases">
        <title>Genome sequencing of Photobacterium atrarenae GJH2-4.</title>
        <authorList>
            <person name="Park S.-J."/>
        </authorList>
    </citation>
    <scope>NUCLEOTIDE SEQUENCE</scope>
    <source>
        <strain evidence="1">GJH2-4</strain>
    </source>
</reference>